<reference evidence="2 3" key="1">
    <citation type="submission" date="2024-01" db="EMBL/GenBank/DDBJ databases">
        <title>Genome assemblies of Stephania.</title>
        <authorList>
            <person name="Yang L."/>
        </authorList>
    </citation>
    <scope>NUCLEOTIDE SEQUENCE [LARGE SCALE GENOMIC DNA]</scope>
    <source>
        <strain evidence="2">QJT</strain>
        <tissue evidence="2">Leaf</tissue>
    </source>
</reference>
<sequence>MNEAVMYSVPEKKVMSRSGDECVVALTDQWYITYGEQEWREKAEECLSNMKLYSDETRHGFEHTLMVDTGN</sequence>
<accession>A0AAP0IWH9</accession>
<dbReference type="GO" id="GO:0004823">
    <property type="term" value="F:leucine-tRNA ligase activity"/>
    <property type="evidence" value="ECO:0007669"/>
    <property type="project" value="InterPro"/>
</dbReference>
<keyword evidence="3" id="KW-1185">Reference proteome</keyword>
<dbReference type="GO" id="GO:0006429">
    <property type="term" value="P:leucyl-tRNA aminoacylation"/>
    <property type="evidence" value="ECO:0007669"/>
    <property type="project" value="InterPro"/>
</dbReference>
<evidence type="ECO:0000256" key="1">
    <source>
        <dbReference type="ARBA" id="ARBA00005594"/>
    </source>
</evidence>
<protein>
    <submittedName>
        <fullName evidence="2">Uncharacterized protein</fullName>
    </submittedName>
</protein>
<dbReference type="PANTHER" id="PTHR45794:SF1">
    <property type="entry name" value="LEUCINE--TRNA LIGASE, CYTOPLASMIC"/>
    <property type="match status" value="1"/>
</dbReference>
<gene>
    <name evidence="2" type="ORF">Sjap_012683</name>
</gene>
<organism evidence="2 3">
    <name type="scientific">Stephania japonica</name>
    <dbReference type="NCBI Taxonomy" id="461633"/>
    <lineage>
        <taxon>Eukaryota</taxon>
        <taxon>Viridiplantae</taxon>
        <taxon>Streptophyta</taxon>
        <taxon>Embryophyta</taxon>
        <taxon>Tracheophyta</taxon>
        <taxon>Spermatophyta</taxon>
        <taxon>Magnoliopsida</taxon>
        <taxon>Ranunculales</taxon>
        <taxon>Menispermaceae</taxon>
        <taxon>Menispermoideae</taxon>
        <taxon>Cissampelideae</taxon>
        <taxon>Stephania</taxon>
    </lineage>
</organism>
<dbReference type="PANTHER" id="PTHR45794">
    <property type="entry name" value="LEUCYL-TRNA SYNTHETASE"/>
    <property type="match status" value="1"/>
</dbReference>
<dbReference type="InterPro" id="IPR014729">
    <property type="entry name" value="Rossmann-like_a/b/a_fold"/>
</dbReference>
<evidence type="ECO:0000313" key="2">
    <source>
        <dbReference type="EMBL" id="KAK9123081.1"/>
    </source>
</evidence>
<dbReference type="AlphaFoldDB" id="A0AAP0IWH9"/>
<dbReference type="EMBL" id="JBBNAE010000005">
    <property type="protein sequence ID" value="KAK9123081.1"/>
    <property type="molecule type" value="Genomic_DNA"/>
</dbReference>
<comment type="similarity">
    <text evidence="1">Belongs to the class-I aminoacyl-tRNA synthetase family.</text>
</comment>
<dbReference type="Proteomes" id="UP001417504">
    <property type="component" value="Unassembled WGS sequence"/>
</dbReference>
<dbReference type="GO" id="GO:0005524">
    <property type="term" value="F:ATP binding"/>
    <property type="evidence" value="ECO:0007669"/>
    <property type="project" value="InterPro"/>
</dbReference>
<dbReference type="SUPFAM" id="SSF52374">
    <property type="entry name" value="Nucleotidylyl transferase"/>
    <property type="match status" value="1"/>
</dbReference>
<comment type="caution">
    <text evidence="2">The sequence shown here is derived from an EMBL/GenBank/DDBJ whole genome shotgun (WGS) entry which is preliminary data.</text>
</comment>
<dbReference type="Gene3D" id="3.40.50.620">
    <property type="entry name" value="HUPs"/>
    <property type="match status" value="1"/>
</dbReference>
<name>A0AAP0IWH9_9MAGN</name>
<proteinExistence type="inferred from homology"/>
<evidence type="ECO:0000313" key="3">
    <source>
        <dbReference type="Proteomes" id="UP001417504"/>
    </source>
</evidence>
<dbReference type="InterPro" id="IPR004493">
    <property type="entry name" value="Leu-tRNA-synth_Ia_arc/euk"/>
</dbReference>